<dbReference type="PRINTS" id="PR00237">
    <property type="entry name" value="GPCRRHODOPSN"/>
</dbReference>
<dbReference type="InterPro" id="IPR017452">
    <property type="entry name" value="GPCR_Rhodpsn_7TM"/>
</dbReference>
<feature type="transmembrane region" description="Helical" evidence="5">
    <location>
        <begin position="94"/>
        <end position="113"/>
    </location>
</feature>
<evidence type="ECO:0000256" key="4">
    <source>
        <dbReference type="ARBA" id="ARBA00023136"/>
    </source>
</evidence>
<evidence type="ECO:0000313" key="8">
    <source>
        <dbReference type="WBParaSite" id="nRc.2.0.1.t05192-RA"/>
    </source>
</evidence>
<sequence length="193" mass="22012">MQYLNPPSNSLLTFDGHFMTNKSIVYDNISRTNETPTATPNNESCPFSKHEWLTAKFYVIAVTGTSLAILGIMGNITTAMVLCRPSMRSSNNMYLTALAIFDTFLLITAILLYGMEYVYEYTDDYGLYRLWHYYVPIVYAFSHIAQTGSVYITVSVTIERFIAVVYPDRSKYKKCVFQSHYCGKAKTNEQNAI</sequence>
<dbReference type="AlphaFoldDB" id="A0A915HUV3"/>
<evidence type="ECO:0000256" key="3">
    <source>
        <dbReference type="ARBA" id="ARBA00022989"/>
    </source>
</evidence>
<dbReference type="InterPro" id="IPR019427">
    <property type="entry name" value="7TM_GPCR_serpentine_rcpt_Srw"/>
</dbReference>
<evidence type="ECO:0000256" key="1">
    <source>
        <dbReference type="ARBA" id="ARBA00004370"/>
    </source>
</evidence>
<keyword evidence="3 5" id="KW-1133">Transmembrane helix</keyword>
<dbReference type="GO" id="GO:0008528">
    <property type="term" value="F:G protein-coupled peptide receptor activity"/>
    <property type="evidence" value="ECO:0007669"/>
    <property type="project" value="InterPro"/>
</dbReference>
<protein>
    <submittedName>
        <fullName evidence="8">G-protein coupled receptors family 1 profile domain-containing protein</fullName>
    </submittedName>
</protein>
<feature type="transmembrane region" description="Helical" evidence="5">
    <location>
        <begin position="133"/>
        <end position="154"/>
    </location>
</feature>
<dbReference type="WBParaSite" id="nRc.2.0.1.t05192-RA">
    <property type="protein sequence ID" value="nRc.2.0.1.t05192-RA"/>
    <property type="gene ID" value="nRc.2.0.1.g05192"/>
</dbReference>
<reference evidence="8" key="1">
    <citation type="submission" date="2022-11" db="UniProtKB">
        <authorList>
            <consortium name="WormBaseParasite"/>
        </authorList>
    </citation>
    <scope>IDENTIFICATION</scope>
</reference>
<keyword evidence="2 5" id="KW-0812">Transmembrane</keyword>
<dbReference type="PANTHER" id="PTHR46709">
    <property type="entry name" value="PROTEIN CBG23488-RELATED"/>
    <property type="match status" value="1"/>
</dbReference>
<organism evidence="7 8">
    <name type="scientific">Romanomermis culicivorax</name>
    <name type="common">Nematode worm</name>
    <dbReference type="NCBI Taxonomy" id="13658"/>
    <lineage>
        <taxon>Eukaryota</taxon>
        <taxon>Metazoa</taxon>
        <taxon>Ecdysozoa</taxon>
        <taxon>Nematoda</taxon>
        <taxon>Enoplea</taxon>
        <taxon>Dorylaimia</taxon>
        <taxon>Mermithida</taxon>
        <taxon>Mermithoidea</taxon>
        <taxon>Mermithidae</taxon>
        <taxon>Romanomermis</taxon>
    </lineage>
</organism>
<evidence type="ECO:0000313" key="7">
    <source>
        <dbReference type="Proteomes" id="UP000887565"/>
    </source>
</evidence>
<evidence type="ECO:0000259" key="6">
    <source>
        <dbReference type="PROSITE" id="PS50262"/>
    </source>
</evidence>
<feature type="transmembrane region" description="Helical" evidence="5">
    <location>
        <begin position="57"/>
        <end position="82"/>
    </location>
</feature>
<name>A0A915HUV3_ROMCU</name>
<dbReference type="PROSITE" id="PS50262">
    <property type="entry name" value="G_PROTEIN_RECEP_F1_2"/>
    <property type="match status" value="1"/>
</dbReference>
<dbReference type="SUPFAM" id="SSF81321">
    <property type="entry name" value="Family A G protein-coupled receptor-like"/>
    <property type="match status" value="1"/>
</dbReference>
<keyword evidence="4 5" id="KW-0472">Membrane</keyword>
<keyword evidence="7" id="KW-1185">Reference proteome</keyword>
<accession>A0A915HUV3</accession>
<dbReference type="GO" id="GO:0016020">
    <property type="term" value="C:membrane"/>
    <property type="evidence" value="ECO:0007669"/>
    <property type="project" value="UniProtKB-SubCell"/>
</dbReference>
<dbReference type="Pfam" id="PF10324">
    <property type="entry name" value="7TM_GPCR_Srw"/>
    <property type="match status" value="1"/>
</dbReference>
<evidence type="ECO:0000256" key="5">
    <source>
        <dbReference type="SAM" id="Phobius"/>
    </source>
</evidence>
<comment type="subcellular location">
    <subcellularLocation>
        <location evidence="1">Membrane</location>
    </subcellularLocation>
</comment>
<dbReference type="InterPro" id="IPR000276">
    <property type="entry name" value="GPCR_Rhodpsn"/>
</dbReference>
<evidence type="ECO:0000256" key="2">
    <source>
        <dbReference type="ARBA" id="ARBA00022692"/>
    </source>
</evidence>
<dbReference type="Gene3D" id="1.20.1070.10">
    <property type="entry name" value="Rhodopsin 7-helix transmembrane proteins"/>
    <property type="match status" value="1"/>
</dbReference>
<feature type="domain" description="G-protein coupled receptors family 1 profile" evidence="6">
    <location>
        <begin position="74"/>
        <end position="193"/>
    </location>
</feature>
<dbReference type="Proteomes" id="UP000887565">
    <property type="component" value="Unplaced"/>
</dbReference>
<proteinExistence type="predicted"/>